<reference evidence="3" key="2">
    <citation type="submission" date="2020-09" db="EMBL/GenBank/DDBJ databases">
        <authorList>
            <person name="Sun Q."/>
            <person name="Ohkuma M."/>
        </authorList>
    </citation>
    <scope>NUCLEOTIDE SEQUENCE</scope>
    <source>
        <strain evidence="3">JCM 4477</strain>
    </source>
</reference>
<evidence type="ECO:0000256" key="2">
    <source>
        <dbReference type="SAM" id="MobiDB-lite"/>
    </source>
</evidence>
<reference evidence="3" key="1">
    <citation type="journal article" date="2014" name="Int. J. Syst. Evol. Microbiol.">
        <title>Complete genome sequence of Corynebacterium casei LMG S-19264T (=DSM 44701T), isolated from a smear-ripened cheese.</title>
        <authorList>
            <consortium name="US DOE Joint Genome Institute (JGI-PGF)"/>
            <person name="Walter F."/>
            <person name="Albersmeier A."/>
            <person name="Kalinowski J."/>
            <person name="Ruckert C."/>
        </authorList>
    </citation>
    <scope>NUCLEOTIDE SEQUENCE</scope>
    <source>
        <strain evidence="3">JCM 4477</strain>
    </source>
</reference>
<dbReference type="AlphaFoldDB" id="A0A919A3V5"/>
<gene>
    <name evidence="3" type="ORF">GCM10018772_04890</name>
</gene>
<name>A0A919A3V5_9ACTN</name>
<evidence type="ECO:0000313" key="3">
    <source>
        <dbReference type="EMBL" id="GHE84814.1"/>
    </source>
</evidence>
<comment type="caution">
    <text evidence="3">The sequence shown here is derived from an EMBL/GenBank/DDBJ whole genome shotgun (WGS) entry which is preliminary data.</text>
</comment>
<feature type="compositionally biased region" description="Basic and acidic residues" evidence="2">
    <location>
        <begin position="135"/>
        <end position="145"/>
    </location>
</feature>
<dbReference type="EMBL" id="BNBI01000001">
    <property type="protein sequence ID" value="GHE84814.1"/>
    <property type="molecule type" value="Genomic_DNA"/>
</dbReference>
<feature type="region of interest" description="Disordered" evidence="2">
    <location>
        <begin position="125"/>
        <end position="145"/>
    </location>
</feature>
<keyword evidence="4" id="KW-1185">Reference proteome</keyword>
<keyword evidence="1" id="KW-0175">Coiled coil</keyword>
<evidence type="ECO:0000313" key="4">
    <source>
        <dbReference type="Proteomes" id="UP000630718"/>
    </source>
</evidence>
<dbReference type="RefSeq" id="WP_190202382.1">
    <property type="nucleotide sequence ID" value="NZ_BNBI01000001.1"/>
</dbReference>
<evidence type="ECO:0000256" key="1">
    <source>
        <dbReference type="SAM" id="Coils"/>
    </source>
</evidence>
<proteinExistence type="predicted"/>
<dbReference type="Proteomes" id="UP000630718">
    <property type="component" value="Unassembled WGS sequence"/>
</dbReference>
<protein>
    <submittedName>
        <fullName evidence="3">Uncharacterized protein</fullName>
    </submittedName>
</protein>
<accession>A0A919A3V5</accession>
<feature type="coiled-coil region" evidence="1">
    <location>
        <begin position="7"/>
        <end position="48"/>
    </location>
</feature>
<organism evidence="3 4">
    <name type="scientific">Streptomyces fumanus</name>
    <dbReference type="NCBI Taxonomy" id="67302"/>
    <lineage>
        <taxon>Bacteria</taxon>
        <taxon>Bacillati</taxon>
        <taxon>Actinomycetota</taxon>
        <taxon>Actinomycetes</taxon>
        <taxon>Kitasatosporales</taxon>
        <taxon>Streptomycetaceae</taxon>
        <taxon>Streptomyces</taxon>
    </lineage>
</organism>
<sequence length="145" mass="16366">MFGLTTTRRLRAELAAARAETARQRERAEQAEDRAATAEYNRGQALRQVAGLDADNRRLAGRNKALGEEISRLAEADPQYAAALETRLRRALTAAARYLAAYHQQKRRADRLQARHDQALGLDTAAIPSGQTWQQRREDTRGWVR</sequence>